<sequence length="440" mass="48247">MNKSDPIGRPGETGALFARINPQVFAKKDTIDLLRALLEFSSVKKRLVVYDKNDEYEFVRVRLECSPSKMQFMKKCSVLKTLYLSRLSKGGGEGLTGDDAVVFELSEKLWGEEAMRQVKKKGRERSGRVMTLDELRAELGLGDARPLMEGDAQAESAGLRMESEVEAEKSSGVASGKKKRKREDEWGKVGGTAEDDSGHEVLNDEAGEFVELAESSVKSRSEDGELGGKVRRKKEKKHKVDNSVKERRSLEEGSGSEMTGEGNGNLAIAGDSRADFGQVDGSLASREVSTKKKHKQVERPGELEKLSERGSGNDDDCLARLAERGSADSQLDKGKSSRKKKKHKGDRTAEFKSLSESSSGNEEVNNIDKASKSQRAKVESVSEDGKLVRSTSVKENKHKGDKKGPDDEKSEAGILSRKRKKKNTGLIVNPHTTNCPGTNI</sequence>
<organism evidence="1 2">
    <name type="scientific">Melastoma candidum</name>
    <dbReference type="NCBI Taxonomy" id="119954"/>
    <lineage>
        <taxon>Eukaryota</taxon>
        <taxon>Viridiplantae</taxon>
        <taxon>Streptophyta</taxon>
        <taxon>Embryophyta</taxon>
        <taxon>Tracheophyta</taxon>
        <taxon>Spermatophyta</taxon>
        <taxon>Magnoliopsida</taxon>
        <taxon>eudicotyledons</taxon>
        <taxon>Gunneridae</taxon>
        <taxon>Pentapetalae</taxon>
        <taxon>rosids</taxon>
        <taxon>malvids</taxon>
        <taxon>Myrtales</taxon>
        <taxon>Melastomataceae</taxon>
        <taxon>Melastomatoideae</taxon>
        <taxon>Melastomateae</taxon>
        <taxon>Melastoma</taxon>
    </lineage>
</organism>
<reference evidence="2" key="1">
    <citation type="journal article" date="2023" name="Front. Plant Sci.">
        <title>Chromosomal-level genome assembly of Melastoma candidum provides insights into trichome evolution.</title>
        <authorList>
            <person name="Zhong Y."/>
            <person name="Wu W."/>
            <person name="Sun C."/>
            <person name="Zou P."/>
            <person name="Liu Y."/>
            <person name="Dai S."/>
            <person name="Zhou R."/>
        </authorList>
    </citation>
    <scope>NUCLEOTIDE SEQUENCE [LARGE SCALE GENOMIC DNA]</scope>
</reference>
<evidence type="ECO:0000313" key="1">
    <source>
        <dbReference type="EMBL" id="KAI4312097.1"/>
    </source>
</evidence>
<name>A0ACB9LLN4_9MYRT</name>
<protein>
    <submittedName>
        <fullName evidence="1">Uncharacterized protein</fullName>
    </submittedName>
</protein>
<proteinExistence type="predicted"/>
<evidence type="ECO:0000313" key="2">
    <source>
        <dbReference type="Proteomes" id="UP001057402"/>
    </source>
</evidence>
<comment type="caution">
    <text evidence="1">The sequence shown here is derived from an EMBL/GenBank/DDBJ whole genome shotgun (WGS) entry which is preliminary data.</text>
</comment>
<keyword evidence="2" id="KW-1185">Reference proteome</keyword>
<accession>A0ACB9LLN4</accession>
<dbReference type="EMBL" id="CM042890">
    <property type="protein sequence ID" value="KAI4312097.1"/>
    <property type="molecule type" value="Genomic_DNA"/>
</dbReference>
<gene>
    <name evidence="1" type="ORF">MLD38_036949</name>
</gene>
<dbReference type="Proteomes" id="UP001057402">
    <property type="component" value="Chromosome 11"/>
</dbReference>